<gene>
    <name evidence="3" type="ORF">ROHU_034390</name>
</gene>
<feature type="region of interest" description="Disordered" evidence="1">
    <location>
        <begin position="67"/>
        <end position="95"/>
    </location>
</feature>
<keyword evidence="2" id="KW-0472">Membrane</keyword>
<reference evidence="3 4" key="1">
    <citation type="submission" date="2018-03" db="EMBL/GenBank/DDBJ databases">
        <title>Draft genome sequence of Rohu Carp (Labeo rohita).</title>
        <authorList>
            <person name="Das P."/>
            <person name="Kushwaha B."/>
            <person name="Joshi C.G."/>
            <person name="Kumar D."/>
            <person name="Nagpure N.S."/>
            <person name="Sahoo L."/>
            <person name="Das S.P."/>
            <person name="Bit A."/>
            <person name="Patnaik S."/>
            <person name="Meher P.K."/>
            <person name="Jayasankar P."/>
            <person name="Koringa P.G."/>
            <person name="Patel N.V."/>
            <person name="Hinsu A.T."/>
            <person name="Kumar R."/>
            <person name="Pandey M."/>
            <person name="Agarwal S."/>
            <person name="Srivastava S."/>
            <person name="Singh M."/>
            <person name="Iquebal M.A."/>
            <person name="Jaiswal S."/>
            <person name="Angadi U.B."/>
            <person name="Kumar N."/>
            <person name="Raza M."/>
            <person name="Shah T.M."/>
            <person name="Rai A."/>
            <person name="Jena J.K."/>
        </authorList>
    </citation>
    <scope>NUCLEOTIDE SEQUENCE [LARGE SCALE GENOMIC DNA]</scope>
    <source>
        <strain evidence="3">DASCIFA01</strain>
        <tissue evidence="3">Testis</tissue>
    </source>
</reference>
<comment type="caution">
    <text evidence="3">The sequence shown here is derived from an EMBL/GenBank/DDBJ whole genome shotgun (WGS) entry which is preliminary data.</text>
</comment>
<dbReference type="AlphaFoldDB" id="A0A498LE12"/>
<proteinExistence type="predicted"/>
<dbReference type="PROSITE" id="PS51257">
    <property type="entry name" value="PROKAR_LIPOPROTEIN"/>
    <property type="match status" value="1"/>
</dbReference>
<name>A0A498LE12_LABRO</name>
<sequence length="95" mass="10454">MKFVRCCQTSGIVYPAVCGVLLIACFMRLDLQMTRTDKRVQSDVKEACAFKDLIDKPDCGMKIKSRDTQDMIAEGTGTPSPPNPPVSAHPLPRGR</sequence>
<dbReference type="EMBL" id="QBIY01013478">
    <property type="protein sequence ID" value="RXN03585.1"/>
    <property type="molecule type" value="Genomic_DNA"/>
</dbReference>
<evidence type="ECO:0000256" key="2">
    <source>
        <dbReference type="SAM" id="Phobius"/>
    </source>
</evidence>
<feature type="transmembrane region" description="Helical" evidence="2">
    <location>
        <begin position="12"/>
        <end position="29"/>
    </location>
</feature>
<keyword evidence="2" id="KW-0812">Transmembrane</keyword>
<evidence type="ECO:0000313" key="4">
    <source>
        <dbReference type="Proteomes" id="UP000290572"/>
    </source>
</evidence>
<evidence type="ECO:0000313" key="3">
    <source>
        <dbReference type="EMBL" id="RXN03585.1"/>
    </source>
</evidence>
<protein>
    <submittedName>
        <fullName evidence="3">Uncharacterized protein</fullName>
    </submittedName>
</protein>
<keyword evidence="4" id="KW-1185">Reference proteome</keyword>
<accession>A0A498LE12</accession>
<organism evidence="3 4">
    <name type="scientific">Labeo rohita</name>
    <name type="common">Indian major carp</name>
    <name type="synonym">Cyprinus rohita</name>
    <dbReference type="NCBI Taxonomy" id="84645"/>
    <lineage>
        <taxon>Eukaryota</taxon>
        <taxon>Metazoa</taxon>
        <taxon>Chordata</taxon>
        <taxon>Craniata</taxon>
        <taxon>Vertebrata</taxon>
        <taxon>Euteleostomi</taxon>
        <taxon>Actinopterygii</taxon>
        <taxon>Neopterygii</taxon>
        <taxon>Teleostei</taxon>
        <taxon>Ostariophysi</taxon>
        <taxon>Cypriniformes</taxon>
        <taxon>Cyprinidae</taxon>
        <taxon>Labeoninae</taxon>
        <taxon>Labeonini</taxon>
        <taxon>Labeo</taxon>
    </lineage>
</organism>
<dbReference type="Proteomes" id="UP000290572">
    <property type="component" value="Unassembled WGS sequence"/>
</dbReference>
<evidence type="ECO:0000256" key="1">
    <source>
        <dbReference type="SAM" id="MobiDB-lite"/>
    </source>
</evidence>
<keyword evidence="2" id="KW-1133">Transmembrane helix</keyword>